<reference evidence="2" key="1">
    <citation type="submission" date="2023-07" db="EMBL/GenBank/DDBJ databases">
        <title>Genomic Encyclopedia of Type Strains, Phase IV (KMG-IV): sequencing the most valuable type-strain genomes for metagenomic binning, comparative biology and taxonomic classification.</title>
        <authorList>
            <person name="Goeker M."/>
        </authorList>
    </citation>
    <scope>NUCLEOTIDE SEQUENCE</scope>
    <source>
        <strain evidence="2">DSM 26174</strain>
    </source>
</reference>
<organism evidence="2 3">
    <name type="scientific">Aureibacter tunicatorum</name>
    <dbReference type="NCBI Taxonomy" id="866807"/>
    <lineage>
        <taxon>Bacteria</taxon>
        <taxon>Pseudomonadati</taxon>
        <taxon>Bacteroidota</taxon>
        <taxon>Cytophagia</taxon>
        <taxon>Cytophagales</taxon>
        <taxon>Persicobacteraceae</taxon>
        <taxon>Aureibacter</taxon>
    </lineage>
</organism>
<gene>
    <name evidence="2" type="ORF">HNQ88_000799</name>
</gene>
<evidence type="ECO:0000313" key="2">
    <source>
        <dbReference type="EMBL" id="MDR6237823.1"/>
    </source>
</evidence>
<name>A0AAE4BRD1_9BACT</name>
<dbReference type="EMBL" id="JAVDQD010000001">
    <property type="protein sequence ID" value="MDR6237823.1"/>
    <property type="molecule type" value="Genomic_DNA"/>
</dbReference>
<proteinExistence type="predicted"/>
<dbReference type="Proteomes" id="UP001185092">
    <property type="component" value="Unassembled WGS sequence"/>
</dbReference>
<protein>
    <submittedName>
        <fullName evidence="2">Uncharacterized protein</fullName>
    </submittedName>
</protein>
<accession>A0AAE4BRD1</accession>
<dbReference type="AlphaFoldDB" id="A0AAE4BRD1"/>
<sequence length="36" mass="3901">MLSLFSEYFQDEGTRGNGSGAGGEKKWPCSEIFANS</sequence>
<comment type="caution">
    <text evidence="2">The sequence shown here is derived from an EMBL/GenBank/DDBJ whole genome shotgun (WGS) entry which is preliminary data.</text>
</comment>
<keyword evidence="3" id="KW-1185">Reference proteome</keyword>
<evidence type="ECO:0000256" key="1">
    <source>
        <dbReference type="SAM" id="MobiDB-lite"/>
    </source>
</evidence>
<evidence type="ECO:0000313" key="3">
    <source>
        <dbReference type="Proteomes" id="UP001185092"/>
    </source>
</evidence>
<feature type="region of interest" description="Disordered" evidence="1">
    <location>
        <begin position="11"/>
        <end position="36"/>
    </location>
</feature>